<dbReference type="GO" id="GO:0005524">
    <property type="term" value="F:ATP binding"/>
    <property type="evidence" value="ECO:0007669"/>
    <property type="project" value="UniProtKB-KW"/>
</dbReference>
<comment type="catalytic activity">
    <reaction evidence="10">
        <text>shikimate + ATP = 3-phosphoshikimate + ADP + H(+)</text>
        <dbReference type="Rhea" id="RHEA:13121"/>
        <dbReference type="ChEBI" id="CHEBI:15378"/>
        <dbReference type="ChEBI" id="CHEBI:30616"/>
        <dbReference type="ChEBI" id="CHEBI:36208"/>
        <dbReference type="ChEBI" id="CHEBI:145989"/>
        <dbReference type="ChEBI" id="CHEBI:456216"/>
        <dbReference type="EC" id="2.7.1.71"/>
    </reaction>
</comment>
<dbReference type="PROSITE" id="PS01128">
    <property type="entry name" value="SHIKIMATE_KINASE"/>
    <property type="match status" value="1"/>
</dbReference>
<dbReference type="EMBL" id="UOGD01000043">
    <property type="protein sequence ID" value="VAX16041.1"/>
    <property type="molecule type" value="Genomic_DNA"/>
</dbReference>
<comment type="pathway">
    <text evidence="1">Metabolic intermediate biosynthesis; chorismate biosynthesis; chorismate from D-erythrose 4-phosphate and phosphoenolpyruvate: step 5/7.</text>
</comment>
<protein>
    <recommendedName>
        <fullName evidence="3">shikimate kinase</fullName>
        <ecNumber evidence="3">2.7.1.71</ecNumber>
    </recommendedName>
</protein>
<evidence type="ECO:0000256" key="3">
    <source>
        <dbReference type="ARBA" id="ARBA00012154"/>
    </source>
</evidence>
<dbReference type="Gene3D" id="3.40.50.300">
    <property type="entry name" value="P-loop containing nucleotide triphosphate hydrolases"/>
    <property type="match status" value="1"/>
</dbReference>
<keyword evidence="9" id="KW-0057">Aromatic amino acid biosynthesis</keyword>
<dbReference type="InterPro" id="IPR031322">
    <property type="entry name" value="Shikimate/glucono_kinase"/>
</dbReference>
<dbReference type="PRINTS" id="PR01100">
    <property type="entry name" value="SHIKIMTKNASE"/>
</dbReference>
<gene>
    <name evidence="11" type="ORF">MNBD_IGNAVI01-2006</name>
</gene>
<keyword evidence="6" id="KW-0547">Nucleotide-binding</keyword>
<keyword evidence="7 11" id="KW-0418">Kinase</keyword>
<reference evidence="11" key="1">
    <citation type="submission" date="2018-06" db="EMBL/GenBank/DDBJ databases">
        <authorList>
            <person name="Zhirakovskaya E."/>
        </authorList>
    </citation>
    <scope>NUCLEOTIDE SEQUENCE</scope>
</reference>
<evidence type="ECO:0000256" key="7">
    <source>
        <dbReference type="ARBA" id="ARBA00022777"/>
    </source>
</evidence>
<evidence type="ECO:0000256" key="5">
    <source>
        <dbReference type="ARBA" id="ARBA00022679"/>
    </source>
</evidence>
<evidence type="ECO:0000256" key="8">
    <source>
        <dbReference type="ARBA" id="ARBA00022840"/>
    </source>
</evidence>
<dbReference type="CDD" id="cd00464">
    <property type="entry name" value="SK"/>
    <property type="match status" value="1"/>
</dbReference>
<dbReference type="GO" id="GO:0008652">
    <property type="term" value="P:amino acid biosynthetic process"/>
    <property type="evidence" value="ECO:0007669"/>
    <property type="project" value="UniProtKB-KW"/>
</dbReference>
<dbReference type="InterPro" id="IPR023000">
    <property type="entry name" value="Shikimate_kinase_CS"/>
</dbReference>
<evidence type="ECO:0000256" key="6">
    <source>
        <dbReference type="ARBA" id="ARBA00022741"/>
    </source>
</evidence>
<evidence type="ECO:0000256" key="4">
    <source>
        <dbReference type="ARBA" id="ARBA00022605"/>
    </source>
</evidence>
<dbReference type="EC" id="2.7.1.71" evidence="3"/>
<comment type="similarity">
    <text evidence="2">Belongs to the shikimate kinase family.</text>
</comment>
<dbReference type="InterPro" id="IPR027417">
    <property type="entry name" value="P-loop_NTPase"/>
</dbReference>
<dbReference type="HAMAP" id="MF_00109">
    <property type="entry name" value="Shikimate_kinase"/>
    <property type="match status" value="1"/>
</dbReference>
<dbReference type="Pfam" id="PF01202">
    <property type="entry name" value="SKI"/>
    <property type="match status" value="1"/>
</dbReference>
<keyword evidence="5 11" id="KW-0808">Transferase</keyword>
<proteinExistence type="inferred from homology"/>
<dbReference type="SUPFAM" id="SSF52540">
    <property type="entry name" value="P-loop containing nucleoside triphosphate hydrolases"/>
    <property type="match status" value="1"/>
</dbReference>
<evidence type="ECO:0000256" key="10">
    <source>
        <dbReference type="ARBA" id="ARBA00048567"/>
    </source>
</evidence>
<dbReference type="PANTHER" id="PTHR21087:SF16">
    <property type="entry name" value="SHIKIMATE KINASE 1, CHLOROPLASTIC"/>
    <property type="match status" value="1"/>
</dbReference>
<dbReference type="GO" id="GO:0005829">
    <property type="term" value="C:cytosol"/>
    <property type="evidence" value="ECO:0007669"/>
    <property type="project" value="TreeGrafter"/>
</dbReference>
<dbReference type="PANTHER" id="PTHR21087">
    <property type="entry name" value="SHIKIMATE KINASE"/>
    <property type="match status" value="1"/>
</dbReference>
<keyword evidence="4" id="KW-0028">Amino-acid biosynthesis</keyword>
<evidence type="ECO:0000313" key="11">
    <source>
        <dbReference type="EMBL" id="VAX16041.1"/>
    </source>
</evidence>
<evidence type="ECO:0000256" key="9">
    <source>
        <dbReference type="ARBA" id="ARBA00023141"/>
    </source>
</evidence>
<dbReference type="GO" id="GO:0009073">
    <property type="term" value="P:aromatic amino acid family biosynthetic process"/>
    <property type="evidence" value="ECO:0007669"/>
    <property type="project" value="UniProtKB-KW"/>
</dbReference>
<dbReference type="AlphaFoldDB" id="A0A3B1BNB0"/>
<sequence>MNSKVERLYLTGFMTSGKSTIGPILANVIGWTFKDLDKVIEEVEGKKIVDIFKEDGEEYFRDLEYKLLLEFSGYKDIVLSLGGGTIVNERNLKLMKSTGKIVYLKSSPEMIYQRIKNKIDRPIFRDLVLSGNAKPQDFINRITKLLDERARYYSSADFFIDTDKTRIGITVDKLEKIIRKHIHEKD</sequence>
<evidence type="ECO:0000256" key="2">
    <source>
        <dbReference type="ARBA" id="ARBA00006997"/>
    </source>
</evidence>
<keyword evidence="8" id="KW-0067">ATP-binding</keyword>
<dbReference type="InterPro" id="IPR000623">
    <property type="entry name" value="Shikimate_kinase/TSH1"/>
</dbReference>
<accession>A0A3B1BNB0</accession>
<dbReference type="GO" id="GO:0009423">
    <property type="term" value="P:chorismate biosynthetic process"/>
    <property type="evidence" value="ECO:0007669"/>
    <property type="project" value="UniProtKB-UniPathway"/>
</dbReference>
<evidence type="ECO:0000256" key="1">
    <source>
        <dbReference type="ARBA" id="ARBA00004842"/>
    </source>
</evidence>
<organism evidence="11">
    <name type="scientific">hydrothermal vent metagenome</name>
    <dbReference type="NCBI Taxonomy" id="652676"/>
    <lineage>
        <taxon>unclassified sequences</taxon>
        <taxon>metagenomes</taxon>
        <taxon>ecological metagenomes</taxon>
    </lineage>
</organism>
<name>A0A3B1BNB0_9ZZZZ</name>
<dbReference type="GO" id="GO:0004765">
    <property type="term" value="F:shikimate kinase activity"/>
    <property type="evidence" value="ECO:0007669"/>
    <property type="project" value="UniProtKB-EC"/>
</dbReference>
<dbReference type="UniPathway" id="UPA00053">
    <property type="reaction ID" value="UER00088"/>
</dbReference>